<feature type="domain" description="Methyltransferase type 11" evidence="1">
    <location>
        <begin position="41"/>
        <end position="134"/>
    </location>
</feature>
<accession>A0A7T0C374</accession>
<dbReference type="Gene3D" id="3.40.50.150">
    <property type="entry name" value="Vaccinia Virus protein VP39"/>
    <property type="match status" value="1"/>
</dbReference>
<evidence type="ECO:0000313" key="2">
    <source>
        <dbReference type="EMBL" id="QPJ65572.1"/>
    </source>
</evidence>
<protein>
    <submittedName>
        <fullName evidence="2">Class I SAM-dependent methyltransferase</fullName>
    </submittedName>
</protein>
<dbReference type="GO" id="GO:0008757">
    <property type="term" value="F:S-adenosylmethionine-dependent methyltransferase activity"/>
    <property type="evidence" value="ECO:0007669"/>
    <property type="project" value="InterPro"/>
</dbReference>
<dbReference type="CDD" id="cd02440">
    <property type="entry name" value="AdoMet_MTases"/>
    <property type="match status" value="1"/>
</dbReference>
<gene>
    <name evidence="2" type="ORF">G3M78_09270</name>
</gene>
<proteinExistence type="predicted"/>
<sequence length="201" mass="22631">MKPEANFDRVAKTFDFLRAGDTRRWSSSQLRFFSQLEGRVLYVGVGTGQEIINFPSGLDISGIDISAPMLQNAKHRARVYPGKMRLYQMDAERLAFADNHFDAILTVCVLCTVARPLPCLKELKRVLKPGGRIYSFEHVMSRNPLFGIPLQLMNPFSLKLTGTSLTRDTVSTISQSGFEVESVENVYLDIVKMIRAQKPAE</sequence>
<dbReference type="InterPro" id="IPR052356">
    <property type="entry name" value="Thiol_S-MT"/>
</dbReference>
<evidence type="ECO:0000259" key="1">
    <source>
        <dbReference type="Pfam" id="PF08241"/>
    </source>
</evidence>
<evidence type="ECO:0000313" key="3">
    <source>
        <dbReference type="Proteomes" id="UP000594464"/>
    </source>
</evidence>
<dbReference type="Proteomes" id="UP000594464">
    <property type="component" value="Chromosome"/>
</dbReference>
<dbReference type="AlphaFoldDB" id="A0A7T0C374"/>
<dbReference type="PANTHER" id="PTHR45036">
    <property type="entry name" value="METHYLTRANSFERASE LIKE 7B"/>
    <property type="match status" value="1"/>
</dbReference>
<name>A0A7T0C374_9BACT</name>
<reference evidence="3" key="1">
    <citation type="submission" date="2020-02" db="EMBL/GenBank/DDBJ databases">
        <title>Genomic and physiological characterization of two novel Nitrospinaceae genera.</title>
        <authorList>
            <person name="Mueller A.J."/>
            <person name="Jung M.-Y."/>
            <person name="Strachan C.R."/>
            <person name="Herbold C.W."/>
            <person name="Kirkegaard R.H."/>
            <person name="Daims H."/>
        </authorList>
    </citation>
    <scope>NUCLEOTIDE SEQUENCE [LARGE SCALE GENOMIC DNA]</scope>
</reference>
<keyword evidence="2" id="KW-0489">Methyltransferase</keyword>
<dbReference type="EMBL" id="CP048620">
    <property type="protein sequence ID" value="QPJ65572.1"/>
    <property type="molecule type" value="Genomic_DNA"/>
</dbReference>
<dbReference type="Pfam" id="PF08241">
    <property type="entry name" value="Methyltransf_11"/>
    <property type="match status" value="1"/>
</dbReference>
<dbReference type="GO" id="GO:0032259">
    <property type="term" value="P:methylation"/>
    <property type="evidence" value="ECO:0007669"/>
    <property type="project" value="UniProtKB-KW"/>
</dbReference>
<dbReference type="PANTHER" id="PTHR45036:SF1">
    <property type="entry name" value="METHYLTRANSFERASE LIKE 7A"/>
    <property type="match status" value="1"/>
</dbReference>
<keyword evidence="2" id="KW-0808">Transferase</keyword>
<dbReference type="InterPro" id="IPR029063">
    <property type="entry name" value="SAM-dependent_MTases_sf"/>
</dbReference>
<dbReference type="SUPFAM" id="SSF53335">
    <property type="entry name" value="S-adenosyl-L-methionine-dependent methyltransferases"/>
    <property type="match status" value="1"/>
</dbReference>
<dbReference type="KEGG" id="nva:G3M78_09270"/>
<organism evidence="2 3">
    <name type="scientific">Candidatus Nitrohelix vancouverensis</name>
    <dbReference type="NCBI Taxonomy" id="2705534"/>
    <lineage>
        <taxon>Bacteria</taxon>
        <taxon>Pseudomonadati</taxon>
        <taxon>Nitrospinota/Tectimicrobiota group</taxon>
        <taxon>Nitrospinota</taxon>
        <taxon>Nitrospinia</taxon>
        <taxon>Nitrospinales</taxon>
        <taxon>Nitrospinaceae</taxon>
        <taxon>Candidatus Nitrohelix</taxon>
    </lineage>
</organism>
<dbReference type="InterPro" id="IPR013216">
    <property type="entry name" value="Methyltransf_11"/>
</dbReference>